<evidence type="ECO:0000313" key="1">
    <source>
        <dbReference type="EMBL" id="WWQ61032.1"/>
    </source>
</evidence>
<dbReference type="GeneID" id="89335666"/>
<dbReference type="Proteomes" id="UP001432202">
    <property type="component" value="Chromosome"/>
</dbReference>
<accession>A0AAX4L333</accession>
<dbReference type="PANTHER" id="PTHR34309:SF1">
    <property type="entry name" value="PROTEIN GLCG"/>
    <property type="match status" value="1"/>
</dbReference>
<reference evidence="1 2" key="1">
    <citation type="submission" date="2024-02" db="EMBL/GenBank/DDBJ databases">
        <title>STSV induces naive adaptation in Sulfolobus.</title>
        <authorList>
            <person name="Xiang X."/>
            <person name="Song M."/>
        </authorList>
    </citation>
    <scope>NUCLEOTIDE SEQUENCE [LARGE SCALE GENOMIC DNA]</scope>
    <source>
        <strain evidence="1 2">RT2</strain>
    </source>
</reference>
<dbReference type="AlphaFoldDB" id="A0AAX4L333"/>
<dbReference type="Pfam" id="PF03928">
    <property type="entry name" value="HbpS-like"/>
    <property type="match status" value="1"/>
</dbReference>
<dbReference type="InterPro" id="IPR052517">
    <property type="entry name" value="GlcG_carb_metab_protein"/>
</dbReference>
<dbReference type="SUPFAM" id="SSF143744">
    <property type="entry name" value="GlcG-like"/>
    <property type="match status" value="1"/>
</dbReference>
<dbReference type="InterPro" id="IPR005624">
    <property type="entry name" value="PduO/GlcC-like"/>
</dbReference>
<name>A0AAX4L333_9CREN</name>
<dbReference type="RefSeq" id="WP_338602740.1">
    <property type="nucleotide sequence ID" value="NZ_CP146016.1"/>
</dbReference>
<dbReference type="PANTHER" id="PTHR34309">
    <property type="entry name" value="SLR1406 PROTEIN"/>
    <property type="match status" value="1"/>
</dbReference>
<proteinExistence type="predicted"/>
<protein>
    <submittedName>
        <fullName evidence="1">Heme-binding protein</fullName>
    </submittedName>
</protein>
<gene>
    <name evidence="1" type="ORF">V6M85_02820</name>
</gene>
<sequence>MINIRRLSLDEAKILLEGAENKAKELGIPVSVAVVDEEGYLIAFHRMDEARLIGMETAINKAFTSAVSKRPTRMYSEIALPGKPAYGIQNSFNGKFTTLRGGLPIEVDGRVVGAIGVGGAPSGEQDEEIARFALEHLKKKSGLNVNTSI</sequence>
<dbReference type="Gene3D" id="3.30.450.150">
    <property type="entry name" value="Haem-degrading domain"/>
    <property type="match status" value="1"/>
</dbReference>
<dbReference type="InterPro" id="IPR038084">
    <property type="entry name" value="PduO/GlcC-like_sf"/>
</dbReference>
<evidence type="ECO:0000313" key="2">
    <source>
        <dbReference type="Proteomes" id="UP001432202"/>
    </source>
</evidence>
<dbReference type="EMBL" id="CP146016">
    <property type="protein sequence ID" value="WWQ61032.1"/>
    <property type="molecule type" value="Genomic_DNA"/>
</dbReference>
<organism evidence="1 2">
    <name type="scientific">Sulfolobus tengchongensis</name>
    <dbReference type="NCBI Taxonomy" id="207809"/>
    <lineage>
        <taxon>Archaea</taxon>
        <taxon>Thermoproteota</taxon>
        <taxon>Thermoprotei</taxon>
        <taxon>Sulfolobales</taxon>
        <taxon>Sulfolobaceae</taxon>
        <taxon>Sulfolobus</taxon>
    </lineage>
</organism>
<keyword evidence="2" id="KW-1185">Reference proteome</keyword>